<name>A0A7C8P471_ORBOL</name>
<dbReference type="InterPro" id="IPR009053">
    <property type="entry name" value="Prefoldin"/>
</dbReference>
<dbReference type="Proteomes" id="UP000480548">
    <property type="component" value="Unassembled WGS sequence"/>
</dbReference>
<dbReference type="GO" id="GO:0006457">
    <property type="term" value="P:protein folding"/>
    <property type="evidence" value="ECO:0007669"/>
    <property type="project" value="InterPro"/>
</dbReference>
<evidence type="ECO:0000313" key="4">
    <source>
        <dbReference type="EMBL" id="KAF3128348.1"/>
    </source>
</evidence>
<dbReference type="Gene3D" id="1.10.287.370">
    <property type="match status" value="1"/>
</dbReference>
<evidence type="ECO:0000256" key="1">
    <source>
        <dbReference type="ARBA" id="ARBA00008045"/>
    </source>
</evidence>
<comment type="similarity">
    <text evidence="1">Belongs to the prefoldin subunit beta family.</text>
</comment>
<dbReference type="GO" id="GO:0051082">
    <property type="term" value="F:unfolded protein binding"/>
    <property type="evidence" value="ECO:0007669"/>
    <property type="project" value="InterPro"/>
</dbReference>
<organism evidence="4 5">
    <name type="scientific">Orbilia oligospora</name>
    <name type="common">Nematode-trapping fungus</name>
    <name type="synonym">Arthrobotrys oligospora</name>
    <dbReference type="NCBI Taxonomy" id="2813651"/>
    <lineage>
        <taxon>Eukaryota</taxon>
        <taxon>Fungi</taxon>
        <taxon>Dikarya</taxon>
        <taxon>Ascomycota</taxon>
        <taxon>Pezizomycotina</taxon>
        <taxon>Orbiliomycetes</taxon>
        <taxon>Orbiliales</taxon>
        <taxon>Orbiliaceae</taxon>
        <taxon>Orbilia</taxon>
    </lineage>
</organism>
<protein>
    <submittedName>
        <fullName evidence="4">Uncharacterized protein</fullName>
    </submittedName>
</protein>
<dbReference type="GO" id="GO:0016272">
    <property type="term" value="C:prefoldin complex"/>
    <property type="evidence" value="ECO:0007669"/>
    <property type="project" value="InterPro"/>
</dbReference>
<feature type="region of interest" description="Disordered" evidence="3">
    <location>
        <begin position="1"/>
        <end position="29"/>
    </location>
</feature>
<dbReference type="AlphaFoldDB" id="A0A7C8P471"/>
<comment type="caution">
    <text evidence="4">The sequence shown here is derived from an EMBL/GenBank/DDBJ whole genome shotgun (WGS) entry which is preliminary data.</text>
</comment>
<keyword evidence="2" id="KW-0175">Coiled coil</keyword>
<dbReference type="EMBL" id="WIQZ01000071">
    <property type="protein sequence ID" value="KAF3128348.1"/>
    <property type="molecule type" value="Genomic_DNA"/>
</dbReference>
<accession>A0A7C8P471</accession>
<evidence type="ECO:0000256" key="3">
    <source>
        <dbReference type="SAM" id="MobiDB-lite"/>
    </source>
</evidence>
<dbReference type="InterPro" id="IPR002777">
    <property type="entry name" value="PFD_beta-like"/>
</dbReference>
<gene>
    <name evidence="4" type="ORF">TWF703_009584</name>
</gene>
<reference evidence="4 5" key="1">
    <citation type="submission" date="2019-06" db="EMBL/GenBank/DDBJ databases">
        <authorList>
            <person name="Palmer J.M."/>
        </authorList>
    </citation>
    <scope>NUCLEOTIDE SEQUENCE [LARGE SCALE GENOMIC DNA]</scope>
    <source>
        <strain evidence="4 5">TWF703</strain>
    </source>
</reference>
<dbReference type="Pfam" id="PF01920">
    <property type="entry name" value="Prefoldin_2"/>
    <property type="match status" value="1"/>
</dbReference>
<sequence length="139" mass="15648">MSISNQALQKAGPTRDRDPGHPVPAAAGGGQVTNHIKAARHSHDTAYGVGTEFTASFYQSLRRRRENVSHLGDHLIHLSWANMGHRFIQEDTSKVKKRLETERNTLEEDIKGLKKRQTYLETTYSNASDHMNKILNRSG</sequence>
<evidence type="ECO:0000313" key="5">
    <source>
        <dbReference type="Proteomes" id="UP000480548"/>
    </source>
</evidence>
<evidence type="ECO:0000256" key="2">
    <source>
        <dbReference type="SAM" id="Coils"/>
    </source>
</evidence>
<proteinExistence type="inferred from homology"/>
<dbReference type="SUPFAM" id="SSF46579">
    <property type="entry name" value="Prefoldin"/>
    <property type="match status" value="1"/>
</dbReference>
<feature type="coiled-coil region" evidence="2">
    <location>
        <begin position="89"/>
        <end position="116"/>
    </location>
</feature>